<dbReference type="KEGG" id="apre:CNX65_11225"/>
<evidence type="ECO:0000256" key="1">
    <source>
        <dbReference type="ARBA" id="ARBA00023015"/>
    </source>
</evidence>
<accession>A0A290ZGG1</accession>
<reference evidence="5" key="1">
    <citation type="submission" date="2017-09" db="EMBL/GenBank/DDBJ databases">
        <title>Complete Genome Sequence of ansamitocin-producing Bacterium Actinosynnema pretiosum X47.</title>
        <authorList>
            <person name="Cao G."/>
            <person name="Zong G."/>
            <person name="Zhong C."/>
            <person name="Fu J."/>
        </authorList>
    </citation>
    <scope>NUCLEOTIDE SEQUENCE [LARGE SCALE GENOMIC DNA]</scope>
    <source>
        <strain evidence="5">X47</strain>
    </source>
</reference>
<dbReference type="GO" id="GO:0003700">
    <property type="term" value="F:DNA-binding transcription factor activity"/>
    <property type="evidence" value="ECO:0007669"/>
    <property type="project" value="InterPro"/>
</dbReference>
<dbReference type="SUPFAM" id="SSF46785">
    <property type="entry name" value="Winged helix' DNA-binding domain"/>
    <property type="match status" value="1"/>
</dbReference>
<dbReference type="Pfam" id="PF12802">
    <property type="entry name" value="MarR_2"/>
    <property type="match status" value="1"/>
</dbReference>
<dbReference type="AlphaFoldDB" id="A0A290ZGG1"/>
<keyword evidence="2" id="KW-0238">DNA-binding</keyword>
<dbReference type="Gene3D" id="1.10.10.10">
    <property type="entry name" value="Winged helix-like DNA-binding domain superfamily/Winged helix DNA-binding domain"/>
    <property type="match status" value="1"/>
</dbReference>
<dbReference type="PANTHER" id="PTHR38465">
    <property type="entry name" value="HTH-TYPE TRANSCRIPTIONAL REGULATOR MJ1563-RELATED"/>
    <property type="match status" value="1"/>
</dbReference>
<evidence type="ECO:0000256" key="3">
    <source>
        <dbReference type="ARBA" id="ARBA00023163"/>
    </source>
</evidence>
<evidence type="ECO:0000313" key="5">
    <source>
        <dbReference type="EMBL" id="ATE58108.1"/>
    </source>
</evidence>
<dbReference type="Proteomes" id="UP000218505">
    <property type="component" value="Chromosome"/>
</dbReference>
<proteinExistence type="predicted"/>
<dbReference type="InterPro" id="IPR036388">
    <property type="entry name" value="WH-like_DNA-bd_sf"/>
</dbReference>
<dbReference type="InterPro" id="IPR000835">
    <property type="entry name" value="HTH_MarR-typ"/>
</dbReference>
<dbReference type="InterPro" id="IPR052362">
    <property type="entry name" value="HTH-GbsR_regulator"/>
</dbReference>
<dbReference type="PANTHER" id="PTHR38465:SF2">
    <property type="entry name" value="HTH-TYPE TRANSCRIPTIONAL REGULATOR MMPR5"/>
    <property type="match status" value="1"/>
</dbReference>
<name>A0A290ZGG1_9PSEU</name>
<evidence type="ECO:0000259" key="4">
    <source>
        <dbReference type="Pfam" id="PF12802"/>
    </source>
</evidence>
<evidence type="ECO:0000313" key="6">
    <source>
        <dbReference type="Proteomes" id="UP000218505"/>
    </source>
</evidence>
<keyword evidence="3" id="KW-0804">Transcription</keyword>
<sequence>MSRFVERFAGMLSDAGMARMPARVFAALLATDSGALTSAELSERLRISPAAVSGAVRYLNQVNLVSREREAGTRREVYRIYDDAWYESLFRREQALINWEGALREGAEALAGTPAGARLERTLAFTEFLERELTGLLERWRLHRKEHFTQ</sequence>
<dbReference type="InterPro" id="IPR036390">
    <property type="entry name" value="WH_DNA-bd_sf"/>
</dbReference>
<protein>
    <submittedName>
        <fullName evidence="5">MarR family transcriptional regulator</fullName>
    </submittedName>
</protein>
<keyword evidence="6" id="KW-1185">Reference proteome</keyword>
<feature type="domain" description="HTH marR-type" evidence="4">
    <location>
        <begin position="16"/>
        <end position="76"/>
    </location>
</feature>
<dbReference type="GO" id="GO:0003677">
    <property type="term" value="F:DNA binding"/>
    <property type="evidence" value="ECO:0007669"/>
    <property type="project" value="UniProtKB-KW"/>
</dbReference>
<gene>
    <name evidence="5" type="ORF">CNX65_11225</name>
</gene>
<keyword evidence="1" id="KW-0805">Transcription regulation</keyword>
<organism evidence="5 6">
    <name type="scientific">Actinosynnema pretiosum</name>
    <dbReference type="NCBI Taxonomy" id="42197"/>
    <lineage>
        <taxon>Bacteria</taxon>
        <taxon>Bacillati</taxon>
        <taxon>Actinomycetota</taxon>
        <taxon>Actinomycetes</taxon>
        <taxon>Pseudonocardiales</taxon>
        <taxon>Pseudonocardiaceae</taxon>
        <taxon>Actinosynnema</taxon>
    </lineage>
</organism>
<evidence type="ECO:0000256" key="2">
    <source>
        <dbReference type="ARBA" id="ARBA00023125"/>
    </source>
</evidence>
<dbReference type="EMBL" id="CP023445">
    <property type="protein sequence ID" value="ATE58108.1"/>
    <property type="molecule type" value="Genomic_DNA"/>
</dbReference>